<evidence type="ECO:0000256" key="1">
    <source>
        <dbReference type="ARBA" id="ARBA00022729"/>
    </source>
</evidence>
<dbReference type="InterPro" id="IPR050727">
    <property type="entry name" value="GH43_arabinanases"/>
</dbReference>
<proteinExistence type="predicted"/>
<comment type="caution">
    <text evidence="3">The sequence shown here is derived from an EMBL/GenBank/DDBJ whole genome shotgun (WGS) entry which is preliminary data.</text>
</comment>
<reference evidence="3 4" key="1">
    <citation type="journal article" date="2018" name="IMA Fungus">
        <title>IMA Genome-F 9: Draft genome sequence of Annulohypoxylon stygium, Aspergillus mulundensis, Berkeleyomyces basicola (syn. Thielaviopsis basicola), Ceratocystis smalleyi, two Cercospora beticola strains, Coleophoma cylindrospora, Fusarium fracticaudum, Phialophora cf. hyalina, and Morchella septimelata.</title>
        <authorList>
            <person name="Wingfield B.D."/>
            <person name="Bills G.F."/>
            <person name="Dong Y."/>
            <person name="Huang W."/>
            <person name="Nel W.J."/>
            <person name="Swalarsk-Parry B.S."/>
            <person name="Vaghefi N."/>
            <person name="Wilken P.M."/>
            <person name="An Z."/>
            <person name="de Beer Z.W."/>
            <person name="De Vos L."/>
            <person name="Chen L."/>
            <person name="Duong T.A."/>
            <person name="Gao Y."/>
            <person name="Hammerbacher A."/>
            <person name="Kikkert J.R."/>
            <person name="Li Y."/>
            <person name="Li H."/>
            <person name="Li K."/>
            <person name="Li Q."/>
            <person name="Liu X."/>
            <person name="Ma X."/>
            <person name="Naidoo K."/>
            <person name="Pethybridge S.J."/>
            <person name="Sun J."/>
            <person name="Steenkamp E.T."/>
            <person name="van der Nest M.A."/>
            <person name="van Wyk S."/>
            <person name="Wingfield M.J."/>
            <person name="Xiong C."/>
            <person name="Yue Q."/>
            <person name="Zhang X."/>
        </authorList>
    </citation>
    <scope>NUCLEOTIDE SEQUENCE [LARGE SCALE GENOMIC DNA]</scope>
    <source>
        <strain evidence="3 4">DSM 5745</strain>
    </source>
</reference>
<evidence type="ECO:0008006" key="5">
    <source>
        <dbReference type="Google" id="ProtNLM"/>
    </source>
</evidence>
<dbReference type="AlphaFoldDB" id="A0A3D8RJP9"/>
<dbReference type="Gene3D" id="2.115.10.20">
    <property type="entry name" value="Glycosyl hydrolase domain, family 43"/>
    <property type="match status" value="1"/>
</dbReference>
<dbReference type="OrthoDB" id="19657at2759"/>
<evidence type="ECO:0000256" key="2">
    <source>
        <dbReference type="SAM" id="SignalP"/>
    </source>
</evidence>
<sequence length="337" mass="37426">MKLPSLALLSLSLPGIFALPHIGSKHPPKKVDETKVGYLAVYWTTEDESVYFALSSNDDPLGFERINGGNAVITPTLGTKAIRDTTIIRGEGDDEGKYYIIGTDLDIDTTNWGAASSNGSRAIFVWESTDLVNWTDERLVTVEDEQAGMAWAPDAIWDEEQGQYFVHWAAQLFAEDDPNHTGSPVLLNSLRYAYTSDFRTFTEPSTYITLGNETAIDLSFLKVDENTLIRYYVDGATTSPIQDISTDGLLGEWTPLDGTIEDSLSFEGPYPFWDNVEEGKAYLLNDRVGSNPGVEAWESTDVTSGNWARNNEHDLTFLRHLSVLSVDQEQYDALIAL</sequence>
<name>A0A3D8RJP9_9EURO</name>
<dbReference type="CDD" id="cd08983">
    <property type="entry name" value="GH43_Bt3655-like"/>
    <property type="match status" value="1"/>
</dbReference>
<dbReference type="RefSeq" id="XP_026602037.1">
    <property type="nucleotide sequence ID" value="XM_026748947.1"/>
</dbReference>
<dbReference type="InterPro" id="IPR023296">
    <property type="entry name" value="Glyco_hydro_beta-prop_sf"/>
</dbReference>
<protein>
    <recommendedName>
        <fullName evidence="5">Arabinosidase</fullName>
    </recommendedName>
</protein>
<keyword evidence="4" id="KW-1185">Reference proteome</keyword>
<feature type="chain" id="PRO_5017652704" description="Arabinosidase" evidence="2">
    <location>
        <begin position="19"/>
        <end position="337"/>
    </location>
</feature>
<dbReference type="GeneID" id="38117301"/>
<evidence type="ECO:0000313" key="3">
    <source>
        <dbReference type="EMBL" id="RDW74269.1"/>
    </source>
</evidence>
<dbReference type="PANTHER" id="PTHR43301">
    <property type="entry name" value="ARABINAN ENDO-1,5-ALPHA-L-ARABINOSIDASE"/>
    <property type="match status" value="1"/>
</dbReference>
<dbReference type="Proteomes" id="UP000256690">
    <property type="component" value="Unassembled WGS sequence"/>
</dbReference>
<accession>A0A3D8RJP9</accession>
<feature type="signal peptide" evidence="2">
    <location>
        <begin position="1"/>
        <end position="18"/>
    </location>
</feature>
<organism evidence="3 4">
    <name type="scientific">Aspergillus mulundensis</name>
    <dbReference type="NCBI Taxonomy" id="1810919"/>
    <lineage>
        <taxon>Eukaryota</taxon>
        <taxon>Fungi</taxon>
        <taxon>Dikarya</taxon>
        <taxon>Ascomycota</taxon>
        <taxon>Pezizomycotina</taxon>
        <taxon>Eurotiomycetes</taxon>
        <taxon>Eurotiomycetidae</taxon>
        <taxon>Eurotiales</taxon>
        <taxon>Aspergillaceae</taxon>
        <taxon>Aspergillus</taxon>
        <taxon>Aspergillus subgen. Nidulantes</taxon>
    </lineage>
</organism>
<gene>
    <name evidence="3" type="ORF">DSM5745_06931</name>
</gene>
<evidence type="ECO:0000313" key="4">
    <source>
        <dbReference type="Proteomes" id="UP000256690"/>
    </source>
</evidence>
<dbReference type="EMBL" id="PVWQ01000008">
    <property type="protein sequence ID" value="RDW74269.1"/>
    <property type="molecule type" value="Genomic_DNA"/>
</dbReference>
<dbReference type="PANTHER" id="PTHR43301:SF8">
    <property type="entry name" value="ARABINOSIDASE-RELATED"/>
    <property type="match status" value="1"/>
</dbReference>
<dbReference type="SUPFAM" id="SSF75005">
    <property type="entry name" value="Arabinanase/levansucrase/invertase"/>
    <property type="match status" value="1"/>
</dbReference>
<dbReference type="STRING" id="1810919.A0A3D8RJP9"/>
<keyword evidence="1 2" id="KW-0732">Signal</keyword>